<evidence type="ECO:0000259" key="4">
    <source>
        <dbReference type="Pfam" id="PF00891"/>
    </source>
</evidence>
<proteinExistence type="predicted"/>
<feature type="domain" description="O-methyltransferase C-terminal" evidence="4">
    <location>
        <begin position="171"/>
        <end position="321"/>
    </location>
</feature>
<dbReference type="GO" id="GO:0032259">
    <property type="term" value="P:methylation"/>
    <property type="evidence" value="ECO:0007669"/>
    <property type="project" value="UniProtKB-KW"/>
</dbReference>
<accession>A0ABM8RGY6</accession>
<organism evidence="6 7">
    <name type="scientific">Nitrospira defluvii</name>
    <dbReference type="NCBI Taxonomy" id="330214"/>
    <lineage>
        <taxon>Bacteria</taxon>
        <taxon>Pseudomonadati</taxon>
        <taxon>Nitrospirota</taxon>
        <taxon>Nitrospiria</taxon>
        <taxon>Nitrospirales</taxon>
        <taxon>Nitrospiraceae</taxon>
        <taxon>Nitrospira</taxon>
    </lineage>
</organism>
<dbReference type="InterPro" id="IPR036388">
    <property type="entry name" value="WH-like_DNA-bd_sf"/>
</dbReference>
<dbReference type="InterPro" id="IPR029063">
    <property type="entry name" value="SAM-dependent_MTases_sf"/>
</dbReference>
<dbReference type="PIRSF" id="PIRSF005739">
    <property type="entry name" value="O-mtase"/>
    <property type="match status" value="1"/>
</dbReference>
<feature type="domain" description="O-methyltransferase dimerisation" evidence="5">
    <location>
        <begin position="17"/>
        <end position="92"/>
    </location>
</feature>
<keyword evidence="3" id="KW-0949">S-adenosyl-L-methionine</keyword>
<dbReference type="Gene3D" id="1.10.10.10">
    <property type="entry name" value="Winged helix-like DNA-binding domain superfamily/Winged helix DNA-binding domain"/>
    <property type="match status" value="1"/>
</dbReference>
<evidence type="ECO:0000313" key="7">
    <source>
        <dbReference type="Proteomes" id="UP000675880"/>
    </source>
</evidence>
<dbReference type="Proteomes" id="UP000675880">
    <property type="component" value="Unassembled WGS sequence"/>
</dbReference>
<evidence type="ECO:0000313" key="6">
    <source>
        <dbReference type="EMBL" id="CAE6752205.1"/>
    </source>
</evidence>
<gene>
    <name evidence="6" type="ORF">NSPZN2_30228</name>
</gene>
<dbReference type="InterPro" id="IPR036390">
    <property type="entry name" value="WH_DNA-bd_sf"/>
</dbReference>
<keyword evidence="7" id="KW-1185">Reference proteome</keyword>
<dbReference type="InterPro" id="IPR001077">
    <property type="entry name" value="COMT_C"/>
</dbReference>
<dbReference type="PROSITE" id="PS51683">
    <property type="entry name" value="SAM_OMT_II"/>
    <property type="match status" value="1"/>
</dbReference>
<dbReference type="SUPFAM" id="SSF46785">
    <property type="entry name" value="Winged helix' DNA-binding domain"/>
    <property type="match status" value="1"/>
</dbReference>
<comment type="caution">
    <text evidence="6">The sequence shown here is derived from an EMBL/GenBank/DDBJ whole genome shotgun (WGS) entry which is preliminary data.</text>
</comment>
<dbReference type="PANTHER" id="PTHR43712:SF2">
    <property type="entry name" value="O-METHYLTRANSFERASE CICE"/>
    <property type="match status" value="1"/>
</dbReference>
<evidence type="ECO:0000259" key="5">
    <source>
        <dbReference type="Pfam" id="PF08100"/>
    </source>
</evidence>
<dbReference type="Pfam" id="PF08100">
    <property type="entry name" value="Dimerisation"/>
    <property type="match status" value="1"/>
</dbReference>
<sequence length="340" mass="37226">MLKPEPAGGPTPQLFFQTANAYQRSQALKAAIDLDLFTAIGLGHDQVPTLAERCGAATRGVRILADYLTIQGFLTKEGDRYKLTPDSALFLDRRSPAYMGSVLGFLHAPKFIAAFENLTEAVRKGGTVAGEAGTVSPEHPLWVDFARSMIPMMAKPAEEIGMFVRQSQPNVKKVLDIAAGHGLFGIEIAARCPEAEVTALDWPNVLTVARELAHKSGIESRYHTIAGDAFQQEFGEGYDLVLLTNFLHHFSMQTCESLLRKIHRSLAPGGRVITLEFVPHDDRVTPPPVAEFSLIMLATTPEGDAYTFREYEQMFAAAGFARTELHPVAGSIEQVLVSMR</sequence>
<evidence type="ECO:0000256" key="3">
    <source>
        <dbReference type="ARBA" id="ARBA00022691"/>
    </source>
</evidence>
<dbReference type="RefSeq" id="WP_213042419.1">
    <property type="nucleotide sequence ID" value="NZ_CAJNBJ010000016.1"/>
</dbReference>
<keyword evidence="1 6" id="KW-0489">Methyltransferase</keyword>
<reference evidence="6 7" key="1">
    <citation type="submission" date="2021-02" db="EMBL/GenBank/DDBJ databases">
        <authorList>
            <person name="Han P."/>
        </authorList>
    </citation>
    <scope>NUCLEOTIDE SEQUENCE [LARGE SCALE GENOMIC DNA]</scope>
    <source>
        <strain evidence="6">Candidatus Nitrospira sp. ZN2</strain>
    </source>
</reference>
<dbReference type="InterPro" id="IPR016461">
    <property type="entry name" value="COMT-like"/>
</dbReference>
<dbReference type="GO" id="GO:0008168">
    <property type="term" value="F:methyltransferase activity"/>
    <property type="evidence" value="ECO:0007669"/>
    <property type="project" value="UniProtKB-KW"/>
</dbReference>
<evidence type="ECO:0000256" key="2">
    <source>
        <dbReference type="ARBA" id="ARBA00022679"/>
    </source>
</evidence>
<dbReference type="Pfam" id="PF00891">
    <property type="entry name" value="Methyltransf_2"/>
    <property type="match status" value="1"/>
</dbReference>
<dbReference type="CDD" id="cd02440">
    <property type="entry name" value="AdoMet_MTases"/>
    <property type="match status" value="1"/>
</dbReference>
<dbReference type="SUPFAM" id="SSF53335">
    <property type="entry name" value="S-adenosyl-L-methionine-dependent methyltransferases"/>
    <property type="match status" value="1"/>
</dbReference>
<keyword evidence="2" id="KW-0808">Transferase</keyword>
<dbReference type="Gene3D" id="3.40.50.150">
    <property type="entry name" value="Vaccinia Virus protein VP39"/>
    <property type="match status" value="1"/>
</dbReference>
<evidence type="ECO:0000256" key="1">
    <source>
        <dbReference type="ARBA" id="ARBA00022603"/>
    </source>
</evidence>
<name>A0ABM8RGY6_9BACT</name>
<dbReference type="PANTHER" id="PTHR43712">
    <property type="entry name" value="PUTATIVE (AFU_ORTHOLOGUE AFUA_4G14580)-RELATED"/>
    <property type="match status" value="1"/>
</dbReference>
<dbReference type="EMBL" id="CAJNBJ010000016">
    <property type="protein sequence ID" value="CAE6752205.1"/>
    <property type="molecule type" value="Genomic_DNA"/>
</dbReference>
<dbReference type="InterPro" id="IPR012967">
    <property type="entry name" value="COMT_dimerisation"/>
</dbReference>
<dbReference type="Gene3D" id="1.20.5.840">
    <property type="entry name" value="hypothetical RNA methyltransferase"/>
    <property type="match status" value="1"/>
</dbReference>
<protein>
    <submittedName>
        <fullName evidence="6">Methyltransferase type 12</fullName>
    </submittedName>
</protein>